<dbReference type="InterPro" id="IPR018509">
    <property type="entry name" value="DHquinase_II_CS"/>
</dbReference>
<dbReference type="PROSITE" id="PS01029">
    <property type="entry name" value="DEHYDROQUINASE_II"/>
    <property type="match status" value="1"/>
</dbReference>
<feature type="binding site" evidence="7 9">
    <location>
        <position position="110"/>
    </location>
    <ligand>
        <name>substrate</name>
    </ligand>
</feature>
<dbReference type="GO" id="GO:0009073">
    <property type="term" value="P:aromatic amino acid family biosynthetic process"/>
    <property type="evidence" value="ECO:0007669"/>
    <property type="project" value="UniProtKB-KW"/>
</dbReference>
<dbReference type="NCBIfam" id="NF003805">
    <property type="entry name" value="PRK05395.1-2"/>
    <property type="match status" value="1"/>
</dbReference>
<dbReference type="GO" id="GO:0009423">
    <property type="term" value="P:chorismate biosynthetic process"/>
    <property type="evidence" value="ECO:0007669"/>
    <property type="project" value="UniProtKB-UniRule"/>
</dbReference>
<name>A0A511RJ02_9DEIN</name>
<feature type="binding site" evidence="7 9">
    <location>
        <position position="79"/>
    </location>
    <ligand>
        <name>substrate</name>
    </ligand>
</feature>
<keyword evidence="7" id="KW-0057">Aromatic amino acid biosynthesis</keyword>
<feature type="binding site" evidence="7 9">
    <location>
        <position position="86"/>
    </location>
    <ligand>
        <name>substrate</name>
    </ligand>
</feature>
<dbReference type="HAMAP" id="MF_00169">
    <property type="entry name" value="AroQ"/>
    <property type="match status" value="1"/>
</dbReference>
<dbReference type="SUPFAM" id="SSF52304">
    <property type="entry name" value="Type II 3-dehydroquinate dehydratase"/>
    <property type="match status" value="1"/>
</dbReference>
<comment type="catalytic activity">
    <reaction evidence="1 7">
        <text>3-dehydroquinate = 3-dehydroshikimate + H2O</text>
        <dbReference type="Rhea" id="RHEA:21096"/>
        <dbReference type="ChEBI" id="CHEBI:15377"/>
        <dbReference type="ChEBI" id="CHEBI:16630"/>
        <dbReference type="ChEBI" id="CHEBI:32364"/>
        <dbReference type="EC" id="4.2.1.10"/>
    </reaction>
</comment>
<reference evidence="11 12" key="1">
    <citation type="submission" date="2019-07" db="EMBL/GenBank/DDBJ databases">
        <title>Whole genome shotgun sequence of Oceanithermus desulfurans NBRC 100063.</title>
        <authorList>
            <person name="Hosoyama A."/>
            <person name="Uohara A."/>
            <person name="Ohji S."/>
            <person name="Ichikawa N."/>
        </authorList>
    </citation>
    <scope>NUCLEOTIDE SEQUENCE [LARGE SCALE GENOMIC DNA]</scope>
    <source>
        <strain evidence="11 12">NBRC 100063</strain>
    </source>
</reference>
<feature type="binding site" evidence="7 9">
    <location>
        <begin position="100"/>
        <end position="101"/>
    </location>
    <ligand>
        <name>substrate</name>
    </ligand>
</feature>
<dbReference type="AlphaFoldDB" id="A0A511RJ02"/>
<evidence type="ECO:0000256" key="2">
    <source>
        <dbReference type="ARBA" id="ARBA00004902"/>
    </source>
</evidence>
<evidence type="ECO:0000256" key="6">
    <source>
        <dbReference type="ARBA" id="ARBA00023239"/>
    </source>
</evidence>
<comment type="caution">
    <text evidence="11">The sequence shown here is derived from an EMBL/GenBank/DDBJ whole genome shotgun (WGS) entry which is preliminary data.</text>
</comment>
<evidence type="ECO:0000256" key="3">
    <source>
        <dbReference type="ARBA" id="ARBA00011037"/>
    </source>
</evidence>
<dbReference type="NCBIfam" id="NF003806">
    <property type="entry name" value="PRK05395.1-3"/>
    <property type="match status" value="1"/>
</dbReference>
<dbReference type="UniPathway" id="UPA00053">
    <property type="reaction ID" value="UER00086"/>
</dbReference>
<comment type="subunit">
    <text evidence="4 7">Homododecamer.</text>
</comment>
<sequence length="143" mass="15680">MILVLNGPNLNLLGRREPELYGRMTLEELEDQIEAWAAELNVAVTLRQSNYEGQLIEWIQQAEGEGFAGIVLNPAALTHYSYALLDAIAAQPLPVVEVHLTNVHAREPFRRQSVTAAAAVGQIAGLGPLGYKYALAFLTEKAR</sequence>
<protein>
    <recommendedName>
        <fullName evidence="5 7">3-dehydroquinate dehydratase</fullName>
        <shortName evidence="7">3-dehydroquinase</shortName>
        <ecNumber evidence="5 7">4.2.1.10</ecNumber>
    </recommendedName>
    <alternativeName>
        <fullName evidence="7">Type II DHQase</fullName>
    </alternativeName>
</protein>
<dbReference type="NCBIfam" id="NF003807">
    <property type="entry name" value="PRK05395.1-4"/>
    <property type="match status" value="1"/>
</dbReference>
<feature type="binding site" evidence="7 9">
    <location>
        <position position="73"/>
    </location>
    <ligand>
        <name>substrate</name>
    </ligand>
</feature>
<dbReference type="RefSeq" id="WP_147145249.1">
    <property type="nucleotide sequence ID" value="NZ_BJXN01000002.1"/>
</dbReference>
<evidence type="ECO:0000313" key="12">
    <source>
        <dbReference type="Proteomes" id="UP000321827"/>
    </source>
</evidence>
<dbReference type="GO" id="GO:0003855">
    <property type="term" value="F:3-dehydroquinate dehydratase activity"/>
    <property type="evidence" value="ECO:0007669"/>
    <property type="project" value="UniProtKB-UniRule"/>
</dbReference>
<dbReference type="InterPro" id="IPR001874">
    <property type="entry name" value="DHquinase_II"/>
</dbReference>
<dbReference type="GO" id="GO:0008652">
    <property type="term" value="P:amino acid biosynthetic process"/>
    <property type="evidence" value="ECO:0007669"/>
    <property type="project" value="UniProtKB-KW"/>
</dbReference>
<feature type="site" description="Transition state stabilizer" evidence="7 10">
    <location>
        <position position="16"/>
    </location>
</feature>
<organism evidence="11 12">
    <name type="scientific">Oceanithermus desulfurans NBRC 100063</name>
    <dbReference type="NCBI Taxonomy" id="1227550"/>
    <lineage>
        <taxon>Bacteria</taxon>
        <taxon>Thermotogati</taxon>
        <taxon>Deinococcota</taxon>
        <taxon>Deinococci</taxon>
        <taxon>Thermales</taxon>
        <taxon>Thermaceae</taxon>
        <taxon>Oceanithermus</taxon>
    </lineage>
</organism>
<dbReference type="Gene3D" id="3.40.50.9100">
    <property type="entry name" value="Dehydroquinase, class II"/>
    <property type="match status" value="1"/>
</dbReference>
<proteinExistence type="inferred from homology"/>
<dbReference type="CDD" id="cd00466">
    <property type="entry name" value="DHQase_II"/>
    <property type="match status" value="1"/>
</dbReference>
<dbReference type="OrthoDB" id="9790793at2"/>
<keyword evidence="7" id="KW-0028">Amino-acid biosynthesis</keyword>
<evidence type="ECO:0000256" key="4">
    <source>
        <dbReference type="ARBA" id="ARBA00011193"/>
    </source>
</evidence>
<keyword evidence="6 7" id="KW-0456">Lyase</keyword>
<evidence type="ECO:0000256" key="1">
    <source>
        <dbReference type="ARBA" id="ARBA00001864"/>
    </source>
</evidence>
<dbReference type="PIRSF" id="PIRSF001399">
    <property type="entry name" value="DHquinase_II"/>
    <property type="match status" value="1"/>
</dbReference>
<comment type="similarity">
    <text evidence="3 7">Belongs to the type-II 3-dehydroquinase family.</text>
</comment>
<comment type="function">
    <text evidence="7">Catalyzes a trans-dehydration via an enolate intermediate.</text>
</comment>
<dbReference type="PANTHER" id="PTHR21272:SF3">
    <property type="entry name" value="CATABOLIC 3-DEHYDROQUINASE"/>
    <property type="match status" value="1"/>
</dbReference>
<evidence type="ECO:0000256" key="10">
    <source>
        <dbReference type="PIRSR" id="PIRSR001399-3"/>
    </source>
</evidence>
<feature type="active site" description="Proton acceptor" evidence="7 8">
    <location>
        <position position="21"/>
    </location>
</feature>
<dbReference type="GO" id="GO:0019631">
    <property type="term" value="P:quinate catabolic process"/>
    <property type="evidence" value="ECO:0007669"/>
    <property type="project" value="TreeGrafter"/>
</dbReference>
<dbReference type="Pfam" id="PF01220">
    <property type="entry name" value="DHquinase_II"/>
    <property type="match status" value="1"/>
</dbReference>
<dbReference type="PANTHER" id="PTHR21272">
    <property type="entry name" value="CATABOLIC 3-DEHYDROQUINASE"/>
    <property type="match status" value="1"/>
</dbReference>
<dbReference type="InterPro" id="IPR036441">
    <property type="entry name" value="DHquinase_II_sf"/>
</dbReference>
<evidence type="ECO:0000256" key="7">
    <source>
        <dbReference type="HAMAP-Rule" id="MF_00169"/>
    </source>
</evidence>
<dbReference type="Proteomes" id="UP000321827">
    <property type="component" value="Unassembled WGS sequence"/>
</dbReference>
<comment type="pathway">
    <text evidence="2 7">Metabolic intermediate biosynthesis; chorismate biosynthesis; chorismate from D-erythrose 4-phosphate and phosphoenolpyruvate: step 3/7.</text>
</comment>
<evidence type="ECO:0000313" key="11">
    <source>
        <dbReference type="EMBL" id="GEM88942.1"/>
    </source>
</evidence>
<evidence type="ECO:0000256" key="5">
    <source>
        <dbReference type="ARBA" id="ARBA00012060"/>
    </source>
</evidence>
<evidence type="ECO:0000256" key="9">
    <source>
        <dbReference type="PIRSR" id="PIRSR001399-2"/>
    </source>
</evidence>
<accession>A0A511RJ02</accession>
<evidence type="ECO:0000256" key="8">
    <source>
        <dbReference type="PIRSR" id="PIRSR001399-1"/>
    </source>
</evidence>
<gene>
    <name evidence="7 11" type="primary">aroQ</name>
    <name evidence="11" type="ORF">ODE01S_03760</name>
</gene>
<dbReference type="NCBIfam" id="TIGR01088">
    <property type="entry name" value="aroQ"/>
    <property type="match status" value="1"/>
</dbReference>
<dbReference type="EC" id="4.2.1.10" evidence="5 7"/>
<feature type="active site" description="Proton donor" evidence="7 8">
    <location>
        <position position="99"/>
    </location>
</feature>
<dbReference type="EMBL" id="BJXN01000002">
    <property type="protein sequence ID" value="GEM88942.1"/>
    <property type="molecule type" value="Genomic_DNA"/>
</dbReference>